<dbReference type="OrthoDB" id="118951at2759"/>
<feature type="transmembrane region" description="Helical" evidence="2">
    <location>
        <begin position="696"/>
        <end position="723"/>
    </location>
</feature>
<dbReference type="PANTHER" id="PTHR11161">
    <property type="entry name" value="O-ACYLTRANSFERASE"/>
    <property type="match status" value="1"/>
</dbReference>
<evidence type="ECO:0000259" key="4">
    <source>
        <dbReference type="SMART" id="SM00703"/>
    </source>
</evidence>
<evidence type="ECO:0000256" key="1">
    <source>
        <dbReference type="SAM" id="MobiDB-lite"/>
    </source>
</evidence>
<dbReference type="Proteomes" id="UP000708208">
    <property type="component" value="Unassembled WGS sequence"/>
</dbReference>
<evidence type="ECO:0000313" key="5">
    <source>
        <dbReference type="EMBL" id="CAG7728552.1"/>
    </source>
</evidence>
<gene>
    <name evidence="5" type="ORF">AFUS01_LOCUS17321</name>
</gene>
<dbReference type="PANTHER" id="PTHR11161:SF0">
    <property type="entry name" value="O-ACYLTRANSFERASE LIKE PROTEIN"/>
    <property type="match status" value="1"/>
</dbReference>
<dbReference type="SMART" id="SM00703">
    <property type="entry name" value="NRF"/>
    <property type="match status" value="1"/>
</dbReference>
<keyword evidence="2" id="KW-0472">Membrane</keyword>
<feature type="chain" id="PRO_5035318750" description="Nose resistant-to-fluoxetine protein N-terminal domain-containing protein" evidence="3">
    <location>
        <begin position="28"/>
        <end position="788"/>
    </location>
</feature>
<feature type="transmembrane region" description="Helical" evidence="2">
    <location>
        <begin position="591"/>
        <end position="615"/>
    </location>
</feature>
<dbReference type="InterPro" id="IPR052728">
    <property type="entry name" value="O2_lipid_transport_reg"/>
</dbReference>
<protein>
    <recommendedName>
        <fullName evidence="4">Nose resistant-to-fluoxetine protein N-terminal domain-containing protein</fullName>
    </recommendedName>
</protein>
<keyword evidence="6" id="KW-1185">Reference proteome</keyword>
<feature type="transmembrane region" description="Helical" evidence="2">
    <location>
        <begin position="635"/>
        <end position="656"/>
    </location>
</feature>
<dbReference type="AlphaFoldDB" id="A0A8J2P780"/>
<feature type="domain" description="Nose resistant-to-fluoxetine protein N-terminal" evidence="4">
    <location>
        <begin position="99"/>
        <end position="264"/>
    </location>
</feature>
<dbReference type="InterPro" id="IPR002656">
    <property type="entry name" value="Acyl_transf_3_dom"/>
</dbReference>
<comment type="caution">
    <text evidence="5">The sequence shown here is derived from an EMBL/GenBank/DDBJ whole genome shotgun (WGS) entry which is preliminary data.</text>
</comment>
<feature type="transmembrane region" description="Helical" evidence="2">
    <location>
        <begin position="668"/>
        <end position="690"/>
    </location>
</feature>
<name>A0A8J2P780_9HEXA</name>
<keyword evidence="3" id="KW-0732">Signal</keyword>
<evidence type="ECO:0000256" key="3">
    <source>
        <dbReference type="SAM" id="SignalP"/>
    </source>
</evidence>
<evidence type="ECO:0000256" key="2">
    <source>
        <dbReference type="SAM" id="Phobius"/>
    </source>
</evidence>
<dbReference type="EMBL" id="CAJVCH010165074">
    <property type="protein sequence ID" value="CAG7728552.1"/>
    <property type="molecule type" value="Genomic_DNA"/>
</dbReference>
<keyword evidence="2" id="KW-0812">Transmembrane</keyword>
<dbReference type="Pfam" id="PF01757">
    <property type="entry name" value="Acyl_transf_3"/>
    <property type="match status" value="1"/>
</dbReference>
<feature type="transmembrane region" description="Helical" evidence="2">
    <location>
        <begin position="348"/>
        <end position="366"/>
    </location>
</feature>
<accession>A0A8J2P780</accession>
<dbReference type="InterPro" id="IPR006621">
    <property type="entry name" value="Nose-resist-to-fluoxetine_N"/>
</dbReference>
<evidence type="ECO:0000313" key="6">
    <source>
        <dbReference type="Proteomes" id="UP000708208"/>
    </source>
</evidence>
<organism evidence="5 6">
    <name type="scientific">Allacma fusca</name>
    <dbReference type="NCBI Taxonomy" id="39272"/>
    <lineage>
        <taxon>Eukaryota</taxon>
        <taxon>Metazoa</taxon>
        <taxon>Ecdysozoa</taxon>
        <taxon>Arthropoda</taxon>
        <taxon>Hexapoda</taxon>
        <taxon>Collembola</taxon>
        <taxon>Symphypleona</taxon>
        <taxon>Sminthuridae</taxon>
        <taxon>Allacma</taxon>
    </lineage>
</organism>
<sequence>MTLRKSISKFLEINLLLTLLTTAIGSAVPPSTNDDYAAEIPQDLFFTAKNFQDLSDPSVISDEDIKHLLRNIVPSYFQDFLLNLNPTAIYAELPELNVSATCVGHTQELLHRLRNTPTLRNSTWALHMLDSWGKIPEGFLTGHVNSMGDFDECYNINVNHLEILYPNHPKDLDLDEFFRGQFCNLVVLPSSSVTKQIRERKGAVDVEELWELIGIQQGALVYPSTTVCLPSSCNLDDVNKLTTYMFAQIGLYSQILSCDVKEDTHLNTGDWAMIGILGVLGLLIFVGTMIDGCLARNADPDKPKRKPGTGVQVLVAFSLITNIRKWQNVGPGGGENFGCLHGLRFMSTLWVILAHTWFMVIYVPWWNMVDVKLAHKTWTVLTMLNATVAVDTFFVMGGMLVSYNLLKTYAKTGGQINYIMYVVHRYLRLTPTYAILVGIMATIFPLLGNGPYWGLMNEWGQYCKDHWWTNLLYINNLVYSSEICQAEAWYLSDDMQFYIFTPLLVYPLWKFKVPGKIILGVLTILSIAAPGLHVQLEDRPVPTIIGSRSNQSFYADVYIKPWTRVQTYFVGMWLGYLLFKTRGKKIKLAPPVVMLGWVISTGIALAVLYGIAPWFDPLTPIPQAWKVIYASFHRVGWAISISWIIFACINGYGGYINNFLSWTPFIPLGRLSFTTYLVSLHVQTVLHLTIRQPLHFSSYIMTNFFFAHVIMSLVVGFVCTICFESPFIQLEKLLFGGNQGPRPAEVKPKPPSKRYGIFYNTTDSIINGLGKEDDSNNNNNSKEVKASV</sequence>
<feature type="transmembrane region" description="Helical" evidence="2">
    <location>
        <begin position="426"/>
        <end position="447"/>
    </location>
</feature>
<dbReference type="Pfam" id="PF20146">
    <property type="entry name" value="NRF"/>
    <property type="match status" value="1"/>
</dbReference>
<feature type="transmembrane region" description="Helical" evidence="2">
    <location>
        <begin position="386"/>
        <end position="406"/>
    </location>
</feature>
<feature type="transmembrane region" description="Helical" evidence="2">
    <location>
        <begin position="562"/>
        <end position="579"/>
    </location>
</feature>
<feature type="signal peptide" evidence="3">
    <location>
        <begin position="1"/>
        <end position="27"/>
    </location>
</feature>
<reference evidence="5" key="1">
    <citation type="submission" date="2021-06" db="EMBL/GenBank/DDBJ databases">
        <authorList>
            <person name="Hodson N. C."/>
            <person name="Mongue J. A."/>
            <person name="Jaron S. K."/>
        </authorList>
    </citation>
    <scope>NUCLEOTIDE SEQUENCE</scope>
</reference>
<dbReference type="GO" id="GO:0016747">
    <property type="term" value="F:acyltransferase activity, transferring groups other than amino-acyl groups"/>
    <property type="evidence" value="ECO:0007669"/>
    <property type="project" value="InterPro"/>
</dbReference>
<feature type="region of interest" description="Disordered" evidence="1">
    <location>
        <begin position="768"/>
        <end position="788"/>
    </location>
</feature>
<proteinExistence type="predicted"/>
<keyword evidence="2" id="KW-1133">Transmembrane helix</keyword>
<feature type="transmembrane region" description="Helical" evidence="2">
    <location>
        <begin position="271"/>
        <end position="295"/>
    </location>
</feature>